<protein>
    <recommendedName>
        <fullName evidence="4">cysteine desulfurase</fullName>
        <ecNumber evidence="4">2.8.1.7</ecNumber>
    </recommendedName>
</protein>
<evidence type="ECO:0000256" key="3">
    <source>
        <dbReference type="ARBA" id="ARBA00006490"/>
    </source>
</evidence>
<keyword evidence="15" id="KW-1185">Reference proteome</keyword>
<dbReference type="OrthoDB" id="9808002at2"/>
<dbReference type="SUPFAM" id="SSF53383">
    <property type="entry name" value="PLP-dependent transferases"/>
    <property type="match status" value="1"/>
</dbReference>
<dbReference type="PANTHER" id="PTHR11601">
    <property type="entry name" value="CYSTEINE DESULFURYLASE FAMILY MEMBER"/>
    <property type="match status" value="1"/>
</dbReference>
<dbReference type="EC" id="2.8.1.7" evidence="4"/>
<dbReference type="InterPro" id="IPR015422">
    <property type="entry name" value="PyrdxlP-dep_Trfase_small"/>
</dbReference>
<keyword evidence="9" id="KW-0411">Iron-sulfur</keyword>
<evidence type="ECO:0000256" key="1">
    <source>
        <dbReference type="ARBA" id="ARBA00001933"/>
    </source>
</evidence>
<keyword evidence="7" id="KW-0663">Pyridoxal phosphate</keyword>
<evidence type="ECO:0000313" key="14">
    <source>
        <dbReference type="EMBL" id="EHO42754.1"/>
    </source>
</evidence>
<evidence type="ECO:0000256" key="10">
    <source>
        <dbReference type="ARBA" id="ARBA00050776"/>
    </source>
</evidence>
<evidence type="ECO:0000256" key="7">
    <source>
        <dbReference type="ARBA" id="ARBA00022898"/>
    </source>
</evidence>
<dbReference type="InterPro" id="IPR000192">
    <property type="entry name" value="Aminotrans_V_dom"/>
</dbReference>
<dbReference type="GO" id="GO:0008483">
    <property type="term" value="F:transaminase activity"/>
    <property type="evidence" value="ECO:0007669"/>
    <property type="project" value="UniProtKB-KW"/>
</dbReference>
<dbReference type="InterPro" id="IPR020578">
    <property type="entry name" value="Aminotrans_V_PyrdxlP_BS"/>
</dbReference>
<dbReference type="Pfam" id="PF00266">
    <property type="entry name" value="Aminotran_5"/>
    <property type="match status" value="1"/>
</dbReference>
<dbReference type="KEGG" id="caby:Cabys_2027"/>
<dbReference type="InterPro" id="IPR015421">
    <property type="entry name" value="PyrdxlP-dep_Trfase_major"/>
</dbReference>
<comment type="similarity">
    <text evidence="3">Belongs to the class-V pyridoxal-phosphate-dependent aminotransferase family. NifS/IscS subfamily.</text>
</comment>
<reference evidence="13 16" key="2">
    <citation type="submission" date="2016-11" db="EMBL/GenBank/DDBJ databases">
        <title>Genomic analysis of Caldithrix abyssi and proposal of a novel bacterial phylum Caldithrichaeota.</title>
        <authorList>
            <person name="Kublanov I."/>
            <person name="Sigalova O."/>
            <person name="Gavrilov S."/>
            <person name="Lebedinsky A."/>
            <person name="Ivanova N."/>
            <person name="Daum C."/>
            <person name="Reddy T."/>
            <person name="Klenk H.P."/>
            <person name="Goker M."/>
            <person name="Reva O."/>
            <person name="Miroshnichenko M."/>
            <person name="Kyprides N."/>
            <person name="Woyke T."/>
            <person name="Gelfand M."/>
        </authorList>
    </citation>
    <scope>NUCLEOTIDE SEQUENCE [LARGE SCALE GENOMIC DNA]</scope>
    <source>
        <strain evidence="13 16">LF13</strain>
    </source>
</reference>
<evidence type="ECO:0000256" key="5">
    <source>
        <dbReference type="ARBA" id="ARBA00022679"/>
    </source>
</evidence>
<dbReference type="PaxDb" id="880073-Calab_3148"/>
<keyword evidence="5 14" id="KW-0808">Transferase</keyword>
<dbReference type="GO" id="GO:0046872">
    <property type="term" value="F:metal ion binding"/>
    <property type="evidence" value="ECO:0007669"/>
    <property type="project" value="UniProtKB-KW"/>
</dbReference>
<evidence type="ECO:0000313" key="16">
    <source>
        <dbReference type="Proteomes" id="UP000183868"/>
    </source>
</evidence>
<accession>H1XUC8</accession>
<evidence type="ECO:0000313" key="15">
    <source>
        <dbReference type="Proteomes" id="UP000004671"/>
    </source>
</evidence>
<dbReference type="InterPro" id="IPR015424">
    <property type="entry name" value="PyrdxlP-dep_Trfase"/>
</dbReference>
<evidence type="ECO:0000256" key="8">
    <source>
        <dbReference type="ARBA" id="ARBA00023004"/>
    </source>
</evidence>
<evidence type="ECO:0000256" key="4">
    <source>
        <dbReference type="ARBA" id="ARBA00012239"/>
    </source>
</evidence>
<dbReference type="PROSITE" id="PS00595">
    <property type="entry name" value="AA_TRANSFER_CLASS_5"/>
    <property type="match status" value="1"/>
</dbReference>
<dbReference type="Proteomes" id="UP000004671">
    <property type="component" value="Chromosome"/>
</dbReference>
<dbReference type="GO" id="GO:0031071">
    <property type="term" value="F:cysteine desulfurase activity"/>
    <property type="evidence" value="ECO:0007669"/>
    <property type="project" value="UniProtKB-EC"/>
</dbReference>
<dbReference type="EMBL" id="CP018099">
    <property type="protein sequence ID" value="APF18776.1"/>
    <property type="molecule type" value="Genomic_DNA"/>
</dbReference>
<dbReference type="PANTHER" id="PTHR11601:SF34">
    <property type="entry name" value="CYSTEINE DESULFURASE"/>
    <property type="match status" value="1"/>
</dbReference>
<feature type="domain" description="Aminotransferase class V" evidence="12">
    <location>
        <begin position="9"/>
        <end position="368"/>
    </location>
</feature>
<dbReference type="Gene3D" id="3.90.1150.10">
    <property type="entry name" value="Aspartate Aminotransferase, domain 1"/>
    <property type="match status" value="1"/>
</dbReference>
<dbReference type="NCBIfam" id="NF002806">
    <property type="entry name" value="PRK02948.1"/>
    <property type="match status" value="1"/>
</dbReference>
<evidence type="ECO:0000256" key="9">
    <source>
        <dbReference type="ARBA" id="ARBA00023014"/>
    </source>
</evidence>
<evidence type="ECO:0000256" key="11">
    <source>
        <dbReference type="RuleBase" id="RU004504"/>
    </source>
</evidence>
<dbReference type="InParanoid" id="H1XUC8"/>
<evidence type="ECO:0000259" key="12">
    <source>
        <dbReference type="Pfam" id="PF00266"/>
    </source>
</evidence>
<organism evidence="14 15">
    <name type="scientific">Caldithrix abyssi DSM 13497</name>
    <dbReference type="NCBI Taxonomy" id="880073"/>
    <lineage>
        <taxon>Bacteria</taxon>
        <taxon>Pseudomonadati</taxon>
        <taxon>Calditrichota</taxon>
        <taxon>Calditrichia</taxon>
        <taxon>Calditrichales</taxon>
        <taxon>Calditrichaceae</taxon>
        <taxon>Caldithrix</taxon>
    </lineage>
</organism>
<reference evidence="14 15" key="1">
    <citation type="submission" date="2011-09" db="EMBL/GenBank/DDBJ databases">
        <title>The permanent draft genome of Caldithrix abyssi DSM 13497.</title>
        <authorList>
            <consortium name="US DOE Joint Genome Institute (JGI-PGF)"/>
            <person name="Lucas S."/>
            <person name="Han J."/>
            <person name="Lapidus A."/>
            <person name="Bruce D."/>
            <person name="Goodwin L."/>
            <person name="Pitluck S."/>
            <person name="Peters L."/>
            <person name="Kyrpides N."/>
            <person name="Mavromatis K."/>
            <person name="Ivanova N."/>
            <person name="Mikhailova N."/>
            <person name="Chertkov O."/>
            <person name="Detter J.C."/>
            <person name="Tapia R."/>
            <person name="Han C."/>
            <person name="Land M."/>
            <person name="Hauser L."/>
            <person name="Markowitz V."/>
            <person name="Cheng J.-F."/>
            <person name="Hugenholtz P."/>
            <person name="Woyke T."/>
            <person name="Wu D."/>
            <person name="Spring S."/>
            <person name="Brambilla E."/>
            <person name="Klenk H.-P."/>
            <person name="Eisen J.A."/>
        </authorList>
    </citation>
    <scope>NUCLEOTIDE SEQUENCE [LARGE SCALE GENOMIC DNA]</scope>
    <source>
        <strain evidence="14 15">DSM 13497</strain>
    </source>
</reference>
<keyword evidence="6" id="KW-0479">Metal-binding</keyword>
<dbReference type="PIRSF" id="PIRSF005572">
    <property type="entry name" value="NifS"/>
    <property type="match status" value="1"/>
</dbReference>
<evidence type="ECO:0000256" key="6">
    <source>
        <dbReference type="ARBA" id="ARBA00022723"/>
    </source>
</evidence>
<proteinExistence type="inferred from homology"/>
<dbReference type="FunFam" id="3.40.640.10:FF:000084">
    <property type="entry name" value="IscS-like cysteine desulfurase"/>
    <property type="match status" value="1"/>
</dbReference>
<gene>
    <name evidence="13" type="ORF">Cabys_2027</name>
    <name evidence="14" type="ORF">Calab_3148</name>
</gene>
<dbReference type="eggNOG" id="COG1104">
    <property type="taxonomic scope" value="Bacteria"/>
</dbReference>
<dbReference type="GO" id="GO:0051536">
    <property type="term" value="F:iron-sulfur cluster binding"/>
    <property type="evidence" value="ECO:0007669"/>
    <property type="project" value="UniProtKB-KW"/>
</dbReference>
<comment type="cofactor">
    <cofactor evidence="1 11">
        <name>pyridoxal 5'-phosphate</name>
        <dbReference type="ChEBI" id="CHEBI:597326"/>
    </cofactor>
</comment>
<dbReference type="HOGENOM" id="CLU_003433_0_0_0"/>
<dbReference type="STRING" id="880073.Cabys_2027"/>
<evidence type="ECO:0000256" key="2">
    <source>
        <dbReference type="ARBA" id="ARBA00003120"/>
    </source>
</evidence>
<name>H1XUC8_CALAY</name>
<dbReference type="RefSeq" id="WP_006930108.1">
    <property type="nucleotide sequence ID" value="NZ_CM001402.1"/>
</dbReference>
<sequence length="383" mass="43216">MERFTNKFYFDHAANTPLAPEVQNLLSEFYARHYGNAAGIHSFARDMKARLDRAREFFARFLNAKPSEIIFTASATESNNFVLKGLAQRFPQKKHLLISAVEHASVFETARYLKSLGFEVDELAVDEFGRVDPDDVKKYLRPDTLLVSVMWVNNELGTIQPIKEIGKICHQAGVFFHSDAVQSFARLPLNIQEFQLDFLSASAHKIYGPLGAGLVYIKEGIRPEPLLHGGGHENELRSSTVNVPAIVGFQKATEIYEKERAQETERIRKYRQKIWQAVENDIPGSRINSPHDGLPHILNCSFEKVDGELLAIYLDKQGIAVSTGSACSTGKVKDSRTLESIHLPPKFKKGTIRISPGRYTKEEEVDYLIEQLKLAVKKVRMIS</sequence>
<keyword evidence="8" id="KW-0408">Iron</keyword>
<keyword evidence="14" id="KW-0032">Aminotransferase</keyword>
<dbReference type="EMBL" id="CM001402">
    <property type="protein sequence ID" value="EHO42754.1"/>
    <property type="molecule type" value="Genomic_DNA"/>
</dbReference>
<evidence type="ECO:0000313" key="13">
    <source>
        <dbReference type="EMBL" id="APF18776.1"/>
    </source>
</evidence>
<comment type="catalytic activity">
    <reaction evidence="10">
        <text>(sulfur carrier)-H + L-cysteine = (sulfur carrier)-SH + L-alanine</text>
        <dbReference type="Rhea" id="RHEA:43892"/>
        <dbReference type="Rhea" id="RHEA-COMP:14737"/>
        <dbReference type="Rhea" id="RHEA-COMP:14739"/>
        <dbReference type="ChEBI" id="CHEBI:29917"/>
        <dbReference type="ChEBI" id="CHEBI:35235"/>
        <dbReference type="ChEBI" id="CHEBI:57972"/>
        <dbReference type="ChEBI" id="CHEBI:64428"/>
        <dbReference type="EC" id="2.8.1.7"/>
    </reaction>
</comment>
<dbReference type="AlphaFoldDB" id="H1XUC8"/>
<comment type="function">
    <text evidence="2">Catalyzes the removal of elemental sulfur atoms from cysteine to produce alanine. Seems to participate in the biosynthesis of the nitrogenase metalloclusters by providing the inorganic sulfur required for the Fe-S core formation.</text>
</comment>
<dbReference type="Proteomes" id="UP000183868">
    <property type="component" value="Chromosome"/>
</dbReference>
<dbReference type="Gene3D" id="3.40.640.10">
    <property type="entry name" value="Type I PLP-dependent aspartate aminotransferase-like (Major domain)"/>
    <property type="match status" value="1"/>
</dbReference>
<dbReference type="InterPro" id="IPR016454">
    <property type="entry name" value="Cysteine_dSase"/>
</dbReference>